<accession>A0A9Q0U943</accession>
<dbReference type="AlphaFoldDB" id="A0A9Q0U943"/>
<comment type="caution">
    <text evidence="1">The sequence shown here is derived from an EMBL/GenBank/DDBJ whole genome shotgun (WGS) entry which is preliminary data.</text>
</comment>
<sequence length="55" mass="6511">MFTLVYELVLHYMTELTHTFGNQLRKKEDSPQGLAEVLVLRTQTFLLHPMLQQLH</sequence>
<dbReference type="EMBL" id="JAPFFK010000013">
    <property type="protein sequence ID" value="KAJ6725618.1"/>
    <property type="molecule type" value="Genomic_DNA"/>
</dbReference>
<reference evidence="1" key="1">
    <citation type="submission" date="2022-11" db="EMBL/GenBank/DDBJ databases">
        <authorList>
            <person name="Hyden B.L."/>
            <person name="Feng K."/>
            <person name="Yates T."/>
            <person name="Jawdy S."/>
            <person name="Smart L.B."/>
            <person name="Muchero W."/>
        </authorList>
    </citation>
    <scope>NUCLEOTIDE SEQUENCE</scope>
    <source>
        <tissue evidence="1">Shoot tip</tissue>
    </source>
</reference>
<reference evidence="1" key="2">
    <citation type="journal article" date="2023" name="Int. J. Mol. Sci.">
        <title>De Novo Assembly and Annotation of 11 Diverse Shrub Willow (Salix) Genomes Reveals Novel Gene Organization in Sex-Linked Regions.</title>
        <authorList>
            <person name="Hyden B."/>
            <person name="Feng K."/>
            <person name="Yates T.B."/>
            <person name="Jawdy S."/>
            <person name="Cereghino C."/>
            <person name="Smart L.B."/>
            <person name="Muchero W."/>
        </authorList>
    </citation>
    <scope>NUCLEOTIDE SEQUENCE</scope>
    <source>
        <tissue evidence="1">Shoot tip</tissue>
    </source>
</reference>
<name>A0A9Q0U943_SALPP</name>
<protein>
    <submittedName>
        <fullName evidence="1">Uncharacterized protein</fullName>
    </submittedName>
</protein>
<keyword evidence="2" id="KW-1185">Reference proteome</keyword>
<organism evidence="1 2">
    <name type="scientific">Salix purpurea</name>
    <name type="common">Purple osier willow</name>
    <dbReference type="NCBI Taxonomy" id="77065"/>
    <lineage>
        <taxon>Eukaryota</taxon>
        <taxon>Viridiplantae</taxon>
        <taxon>Streptophyta</taxon>
        <taxon>Embryophyta</taxon>
        <taxon>Tracheophyta</taxon>
        <taxon>Spermatophyta</taxon>
        <taxon>Magnoliopsida</taxon>
        <taxon>eudicotyledons</taxon>
        <taxon>Gunneridae</taxon>
        <taxon>Pentapetalae</taxon>
        <taxon>rosids</taxon>
        <taxon>fabids</taxon>
        <taxon>Malpighiales</taxon>
        <taxon>Salicaceae</taxon>
        <taxon>Saliceae</taxon>
        <taxon>Salix</taxon>
    </lineage>
</organism>
<proteinExistence type="predicted"/>
<evidence type="ECO:0000313" key="1">
    <source>
        <dbReference type="EMBL" id="KAJ6725618.1"/>
    </source>
</evidence>
<evidence type="ECO:0000313" key="2">
    <source>
        <dbReference type="Proteomes" id="UP001151532"/>
    </source>
</evidence>
<dbReference type="Proteomes" id="UP001151532">
    <property type="component" value="Chromosome 8"/>
</dbReference>
<gene>
    <name evidence="1" type="ORF">OIU79_003897</name>
</gene>